<dbReference type="InterPro" id="IPR001387">
    <property type="entry name" value="Cro/C1-type_HTH"/>
</dbReference>
<dbReference type="Pfam" id="PF01381">
    <property type="entry name" value="HTH_3"/>
    <property type="match status" value="1"/>
</dbReference>
<dbReference type="CDD" id="cd00093">
    <property type="entry name" value="HTH_XRE"/>
    <property type="match status" value="1"/>
</dbReference>
<accession>A0A852U1E8</accession>
<dbReference type="EMBL" id="JACCCC010000001">
    <property type="protein sequence ID" value="NYE50048.1"/>
    <property type="molecule type" value="Genomic_DNA"/>
</dbReference>
<keyword evidence="3" id="KW-1185">Reference proteome</keyword>
<dbReference type="InterPro" id="IPR010982">
    <property type="entry name" value="Lambda_DNA-bd_dom_sf"/>
</dbReference>
<protein>
    <submittedName>
        <fullName evidence="2">Transcriptional regulator with XRE-family HTH domain</fullName>
    </submittedName>
</protein>
<dbReference type="SUPFAM" id="SSF47413">
    <property type="entry name" value="lambda repressor-like DNA-binding domains"/>
    <property type="match status" value="1"/>
</dbReference>
<feature type="domain" description="HTH cro/C1-type" evidence="1">
    <location>
        <begin position="2"/>
        <end position="42"/>
    </location>
</feature>
<reference evidence="2 3" key="1">
    <citation type="submission" date="2020-07" db="EMBL/GenBank/DDBJ databases">
        <title>Sequencing the genomes of 1000 actinobacteria strains.</title>
        <authorList>
            <person name="Klenk H.-P."/>
        </authorList>
    </citation>
    <scope>NUCLEOTIDE SEQUENCE [LARGE SCALE GENOMIC DNA]</scope>
    <source>
        <strain evidence="2 3">CXB654</strain>
    </source>
</reference>
<dbReference type="AlphaFoldDB" id="A0A852U1E8"/>
<evidence type="ECO:0000313" key="2">
    <source>
        <dbReference type="EMBL" id="NYE50048.1"/>
    </source>
</evidence>
<dbReference type="GO" id="GO:0003677">
    <property type="term" value="F:DNA binding"/>
    <property type="evidence" value="ECO:0007669"/>
    <property type="project" value="InterPro"/>
</dbReference>
<dbReference type="PROSITE" id="PS50943">
    <property type="entry name" value="HTH_CROC1"/>
    <property type="match status" value="1"/>
</dbReference>
<name>A0A852U1E8_9ACTN</name>
<proteinExistence type="predicted"/>
<dbReference type="Gene3D" id="1.10.260.40">
    <property type="entry name" value="lambda repressor-like DNA-binding domains"/>
    <property type="match status" value="1"/>
</dbReference>
<gene>
    <name evidence="2" type="ORF">HDA32_005168</name>
</gene>
<organism evidence="2 3">
    <name type="scientific">Spinactinospora alkalitolerans</name>
    <dbReference type="NCBI Taxonomy" id="687207"/>
    <lineage>
        <taxon>Bacteria</taxon>
        <taxon>Bacillati</taxon>
        <taxon>Actinomycetota</taxon>
        <taxon>Actinomycetes</taxon>
        <taxon>Streptosporangiales</taxon>
        <taxon>Nocardiopsidaceae</taxon>
        <taxon>Spinactinospora</taxon>
    </lineage>
</organism>
<dbReference type="Proteomes" id="UP000589036">
    <property type="component" value="Unassembled WGS sequence"/>
</dbReference>
<evidence type="ECO:0000313" key="3">
    <source>
        <dbReference type="Proteomes" id="UP000589036"/>
    </source>
</evidence>
<evidence type="ECO:0000259" key="1">
    <source>
        <dbReference type="PROSITE" id="PS50943"/>
    </source>
</evidence>
<comment type="caution">
    <text evidence="2">The sequence shown here is derived from an EMBL/GenBank/DDBJ whole genome shotgun (WGS) entry which is preliminary data.</text>
</comment>
<sequence>MVAGLAGVNAEYVGQIERGQRTPSLDVVEAIANALGVTVTNLVTDATDPSPMAADIRLASELHQSLLLGASRDGEPETSLVELRERVDHAWDTWQGVSDRYSRLAALIPGLIGDVVRVCETGRTAGTEEQRLAADAYTLLRTVARRINRPDLALVAADRGRRAAELADDPIRLAGARWNLAHALLAQQEPQTAEEIALAAIAELRPGGDRDTLAMTGALWLTAAVAAARCRRKFVALERVEEHAALLAERTGETNVGRAAFGPANVALHLVSIELEDGQAANALAVADRIDPAPMASRERHTTLALDLARGHALRFEAGASLLHLLQAERTSPEELRYNPAAHDTIRRVFHRARPSLRSQVTGLAQRVGIEEQIVADHTLS</sequence>